<feature type="non-terminal residue" evidence="2">
    <location>
        <position position="1"/>
    </location>
</feature>
<dbReference type="EMBL" id="ML119115">
    <property type="protein sequence ID" value="RPB15103.1"/>
    <property type="molecule type" value="Genomic_DNA"/>
</dbReference>
<dbReference type="STRING" id="1392247.A0A3N4KX15"/>
<dbReference type="Proteomes" id="UP000277580">
    <property type="component" value="Unassembled WGS sequence"/>
</dbReference>
<evidence type="ECO:0000313" key="3">
    <source>
        <dbReference type="Proteomes" id="UP000277580"/>
    </source>
</evidence>
<dbReference type="PANTHER" id="PTHR19303:SF73">
    <property type="entry name" value="PROTEIN PDC2"/>
    <property type="match status" value="1"/>
</dbReference>
<proteinExistence type="predicted"/>
<evidence type="ECO:0000313" key="2">
    <source>
        <dbReference type="EMBL" id="RPB15103.1"/>
    </source>
</evidence>
<dbReference type="PANTHER" id="PTHR19303">
    <property type="entry name" value="TRANSPOSON"/>
    <property type="match status" value="1"/>
</dbReference>
<reference evidence="2 3" key="1">
    <citation type="journal article" date="2018" name="Nat. Ecol. Evol.">
        <title>Pezizomycetes genomes reveal the molecular basis of ectomycorrhizal truffle lifestyle.</title>
        <authorList>
            <person name="Murat C."/>
            <person name="Payen T."/>
            <person name="Noel B."/>
            <person name="Kuo A."/>
            <person name="Morin E."/>
            <person name="Chen J."/>
            <person name="Kohler A."/>
            <person name="Krizsan K."/>
            <person name="Balestrini R."/>
            <person name="Da Silva C."/>
            <person name="Montanini B."/>
            <person name="Hainaut M."/>
            <person name="Levati E."/>
            <person name="Barry K.W."/>
            <person name="Belfiori B."/>
            <person name="Cichocki N."/>
            <person name="Clum A."/>
            <person name="Dockter R.B."/>
            <person name="Fauchery L."/>
            <person name="Guy J."/>
            <person name="Iotti M."/>
            <person name="Le Tacon F."/>
            <person name="Lindquist E.A."/>
            <person name="Lipzen A."/>
            <person name="Malagnac F."/>
            <person name="Mello A."/>
            <person name="Molinier V."/>
            <person name="Miyauchi S."/>
            <person name="Poulain J."/>
            <person name="Riccioni C."/>
            <person name="Rubini A."/>
            <person name="Sitrit Y."/>
            <person name="Splivallo R."/>
            <person name="Traeger S."/>
            <person name="Wang M."/>
            <person name="Zifcakova L."/>
            <person name="Wipf D."/>
            <person name="Zambonelli A."/>
            <person name="Paolocci F."/>
            <person name="Nowrousian M."/>
            <person name="Ottonello S."/>
            <person name="Baldrian P."/>
            <person name="Spatafora J.W."/>
            <person name="Henrissat B."/>
            <person name="Nagy L.G."/>
            <person name="Aury J.M."/>
            <person name="Wincker P."/>
            <person name="Grigoriev I.V."/>
            <person name="Bonfante P."/>
            <person name="Martin F.M."/>
        </authorList>
    </citation>
    <scope>NUCLEOTIDE SEQUENCE [LARGE SCALE GENOMIC DNA]</scope>
    <source>
        <strain evidence="2 3">CCBAS932</strain>
    </source>
</reference>
<dbReference type="FunCoup" id="A0A3N4KX15">
    <property type="interactions" value="65"/>
</dbReference>
<organism evidence="2 3">
    <name type="scientific">Morchella conica CCBAS932</name>
    <dbReference type="NCBI Taxonomy" id="1392247"/>
    <lineage>
        <taxon>Eukaryota</taxon>
        <taxon>Fungi</taxon>
        <taxon>Dikarya</taxon>
        <taxon>Ascomycota</taxon>
        <taxon>Pezizomycotina</taxon>
        <taxon>Pezizomycetes</taxon>
        <taxon>Pezizales</taxon>
        <taxon>Morchellaceae</taxon>
        <taxon>Morchella</taxon>
    </lineage>
</organism>
<gene>
    <name evidence="2" type="ORF">P167DRAFT_483465</name>
</gene>
<accession>A0A3N4KX15</accession>
<dbReference type="OrthoDB" id="125347at2759"/>
<dbReference type="GO" id="GO:0003677">
    <property type="term" value="F:DNA binding"/>
    <property type="evidence" value="ECO:0007669"/>
    <property type="project" value="TreeGrafter"/>
</dbReference>
<dbReference type="AlphaFoldDB" id="A0A3N4KX15"/>
<dbReference type="InterPro" id="IPR004875">
    <property type="entry name" value="DDE_SF_endonuclease_dom"/>
</dbReference>
<feature type="domain" description="DDE-1" evidence="1">
    <location>
        <begin position="83"/>
        <end position="263"/>
    </location>
</feature>
<dbReference type="InterPro" id="IPR050863">
    <property type="entry name" value="CenT-Element_Derived"/>
</dbReference>
<sequence>PKFSDGWLAAWKTRNGVKEFQFHGESGSADIENGQAEMEEIRLILSQYHLQDTYNMDETGYYFGMQPDRSLATEQLEGIKKDKRRITVALTSNSTGTDRMSLWIIRKSENPRCFKNINRASLGCHYRFNKKAWMKSDIMCEYLAWFDKKMAGRKVVLCLDNFSAHEKGVREMGGDIGLKNTRIIWLPANTTSKWQPMDQGIIQTWKAYTRRHFIRYLVNQIDTLNLQPNLNEILPQPTILQAIRWGVEAWNFDVKPSTIFNCFIKSGIKYIGPVPPPPIEDHDNCDMNNIRSEVHTSIDILRNANLIGLGLEEPLDIDGFFNPEREILEDSPDILESQILDSFLPVSESAEPDEDNSDLMQKIERKVTISEAIEALETLQLFESQQPEKESSAETSMYLIKYRREMEDRKTRILGDQVQRKITLFFNTLEPCQ</sequence>
<evidence type="ECO:0000259" key="1">
    <source>
        <dbReference type="Pfam" id="PF03184"/>
    </source>
</evidence>
<dbReference type="Pfam" id="PF03184">
    <property type="entry name" value="DDE_1"/>
    <property type="match status" value="1"/>
</dbReference>
<keyword evidence="3" id="KW-1185">Reference proteome</keyword>
<dbReference type="InParanoid" id="A0A3N4KX15"/>
<protein>
    <submittedName>
        <fullName evidence="2">DDE-domain-containing protein</fullName>
    </submittedName>
</protein>
<dbReference type="GO" id="GO:0005634">
    <property type="term" value="C:nucleus"/>
    <property type="evidence" value="ECO:0007669"/>
    <property type="project" value="TreeGrafter"/>
</dbReference>
<name>A0A3N4KX15_9PEZI</name>